<feature type="region of interest" description="Disordered" evidence="1">
    <location>
        <begin position="133"/>
        <end position="228"/>
    </location>
</feature>
<protein>
    <submittedName>
        <fullName evidence="2">Uncharacterized protein</fullName>
    </submittedName>
</protein>
<feature type="compositionally biased region" description="Low complexity" evidence="1">
    <location>
        <begin position="135"/>
        <end position="144"/>
    </location>
</feature>
<evidence type="ECO:0000256" key="1">
    <source>
        <dbReference type="SAM" id="MobiDB-lite"/>
    </source>
</evidence>
<dbReference type="PANTHER" id="PTHR34438:SF1">
    <property type="entry name" value="CHROMOSOME 2 OPEN READING FRAME 81"/>
    <property type="match status" value="1"/>
</dbReference>
<reference evidence="2 3" key="1">
    <citation type="submission" date="2022-05" db="EMBL/GenBank/DDBJ databases">
        <authorList>
            <consortium name="Genoscope - CEA"/>
            <person name="William W."/>
        </authorList>
    </citation>
    <scope>NUCLEOTIDE SEQUENCE [LARGE SCALE GENOMIC DNA]</scope>
</reference>
<evidence type="ECO:0000313" key="3">
    <source>
        <dbReference type="Proteomes" id="UP001159427"/>
    </source>
</evidence>
<accession>A0ABN8T174</accession>
<dbReference type="EMBL" id="CALNXI010005142">
    <property type="protein sequence ID" value="CAH3197022.1"/>
    <property type="molecule type" value="Genomic_DNA"/>
</dbReference>
<dbReference type="PANTHER" id="PTHR34438">
    <property type="entry name" value="SI:DKEY-97L20.6"/>
    <property type="match status" value="1"/>
</dbReference>
<feature type="compositionally biased region" description="Basic and acidic residues" evidence="1">
    <location>
        <begin position="145"/>
        <end position="160"/>
    </location>
</feature>
<feature type="region of interest" description="Disordered" evidence="1">
    <location>
        <begin position="322"/>
        <end position="344"/>
    </location>
</feature>
<comment type="caution">
    <text evidence="2">The sequence shown here is derived from an EMBL/GenBank/DDBJ whole genome shotgun (WGS) entry which is preliminary data.</text>
</comment>
<dbReference type="InterPro" id="IPR028042">
    <property type="entry name" value="DUF4639"/>
</dbReference>
<keyword evidence="3" id="KW-1185">Reference proteome</keyword>
<sequence>MSNKSRQDKTKTPAQATAPPPASNDIIPGRFTEAEWHHMVEQEDGEEFVVEIVNEIVESTMKVLHDQYIVSQTLPYTIQETKNLLLQIIEWQFLACDTGENNPACDSTWLEEEEPVTAVTDSWAQGSVPIMLRPSSASSTSSVQSDRESELSSVVEERPGAPEPPFEALEASATPLSINSPAQLPPPTSVEKKEEHQEEPAHTKKIQNKKRTSVPFKPHKGKLPSFSGVDLTPLTDDYVLKKQEEQEDEARHYHSDTNGLKMLSSSTSILKAQYGRPPGIKDVLYDDRGNVVAVMKISPEKLPSHRVRTKFAVVDDDFDGQAGRTRVRPKKLGPSSQKADHRKEWKSEIHRQNFDTSTVNNNSYQIEGTGQITPLPPPLVDTMDISAGVLVREGKIIRRGPRQVPRRVEKTPSTACLQPLDSTRPSGRVISELLTRSSPVIRPLRMTEPIPPITSQPQTYT</sequence>
<organism evidence="2 3">
    <name type="scientific">Porites evermanni</name>
    <dbReference type="NCBI Taxonomy" id="104178"/>
    <lineage>
        <taxon>Eukaryota</taxon>
        <taxon>Metazoa</taxon>
        <taxon>Cnidaria</taxon>
        <taxon>Anthozoa</taxon>
        <taxon>Hexacorallia</taxon>
        <taxon>Scleractinia</taxon>
        <taxon>Fungiina</taxon>
        <taxon>Poritidae</taxon>
        <taxon>Porites</taxon>
    </lineage>
</organism>
<feature type="compositionally biased region" description="Basic and acidic residues" evidence="1">
    <location>
        <begin position="190"/>
        <end position="202"/>
    </location>
</feature>
<feature type="compositionally biased region" description="Basic and acidic residues" evidence="1">
    <location>
        <begin position="1"/>
        <end position="11"/>
    </location>
</feature>
<dbReference type="Pfam" id="PF15479">
    <property type="entry name" value="DUF4639"/>
    <property type="match status" value="1"/>
</dbReference>
<feature type="compositionally biased region" description="Basic residues" evidence="1">
    <location>
        <begin position="203"/>
        <end position="222"/>
    </location>
</feature>
<dbReference type="Proteomes" id="UP001159427">
    <property type="component" value="Unassembled WGS sequence"/>
</dbReference>
<gene>
    <name evidence="2" type="ORF">PEVE_00034200</name>
</gene>
<name>A0ABN8T174_9CNID</name>
<evidence type="ECO:0000313" key="2">
    <source>
        <dbReference type="EMBL" id="CAH3197022.1"/>
    </source>
</evidence>
<proteinExistence type="predicted"/>
<feature type="region of interest" description="Disordered" evidence="1">
    <location>
        <begin position="1"/>
        <end position="27"/>
    </location>
</feature>